<proteinExistence type="predicted"/>
<dbReference type="GeneID" id="82889131"/>
<name>A0A4Y4C345_9CORY</name>
<sequence length="61" mass="6442">MTLEDTMSCPFTGTDDATIPDTAADSAAETRAPRGGKRSRTEPAHRADEGFFGPGSVAWKV</sequence>
<evidence type="ECO:0000313" key="3">
    <source>
        <dbReference type="Proteomes" id="UP000319986"/>
    </source>
</evidence>
<gene>
    <name evidence="2" type="ORF">CVA01_08070</name>
</gene>
<feature type="compositionally biased region" description="Basic and acidic residues" evidence="1">
    <location>
        <begin position="39"/>
        <end position="49"/>
    </location>
</feature>
<organism evidence="2 3">
    <name type="scientific">Corynebacterium variabile</name>
    <dbReference type="NCBI Taxonomy" id="1727"/>
    <lineage>
        <taxon>Bacteria</taxon>
        <taxon>Bacillati</taxon>
        <taxon>Actinomycetota</taxon>
        <taxon>Actinomycetes</taxon>
        <taxon>Mycobacteriales</taxon>
        <taxon>Corynebacteriaceae</taxon>
        <taxon>Corynebacterium</taxon>
    </lineage>
</organism>
<protein>
    <submittedName>
        <fullName evidence="2">Uncharacterized protein</fullName>
    </submittedName>
</protein>
<dbReference type="AlphaFoldDB" id="A0A4Y4C345"/>
<dbReference type="RefSeq" id="WP_244938130.1">
    <property type="nucleotide sequence ID" value="NZ_BJNT01000005.1"/>
</dbReference>
<comment type="caution">
    <text evidence="2">The sequence shown here is derived from an EMBL/GenBank/DDBJ whole genome shotgun (WGS) entry which is preliminary data.</text>
</comment>
<reference evidence="2 3" key="1">
    <citation type="submission" date="2019-06" db="EMBL/GenBank/DDBJ databases">
        <title>Whole genome shotgun sequence of Corynebacterium variabile NBRC 15286.</title>
        <authorList>
            <person name="Hosoyama A."/>
            <person name="Uohara A."/>
            <person name="Ohji S."/>
            <person name="Ichikawa N."/>
        </authorList>
    </citation>
    <scope>NUCLEOTIDE SEQUENCE [LARGE SCALE GENOMIC DNA]</scope>
    <source>
        <strain evidence="2 3">NBRC 15286</strain>
    </source>
</reference>
<accession>A0A4Y4C345</accession>
<dbReference type="Proteomes" id="UP000319986">
    <property type="component" value="Unassembled WGS sequence"/>
</dbReference>
<feature type="compositionally biased region" description="Low complexity" evidence="1">
    <location>
        <begin position="12"/>
        <end position="27"/>
    </location>
</feature>
<feature type="region of interest" description="Disordered" evidence="1">
    <location>
        <begin position="1"/>
        <end position="61"/>
    </location>
</feature>
<evidence type="ECO:0000256" key="1">
    <source>
        <dbReference type="SAM" id="MobiDB-lite"/>
    </source>
</evidence>
<evidence type="ECO:0000313" key="2">
    <source>
        <dbReference type="EMBL" id="GEC85493.1"/>
    </source>
</evidence>
<dbReference type="EMBL" id="BJNT01000005">
    <property type="protein sequence ID" value="GEC85493.1"/>
    <property type="molecule type" value="Genomic_DNA"/>
</dbReference>